<reference evidence="2" key="1">
    <citation type="journal article" date="2019" name="Int. J. Syst. Evol. Microbiol.">
        <title>The Global Catalogue of Microorganisms (GCM) 10K type strain sequencing project: providing services to taxonomists for standard genome sequencing and annotation.</title>
        <authorList>
            <consortium name="The Broad Institute Genomics Platform"/>
            <consortium name="The Broad Institute Genome Sequencing Center for Infectious Disease"/>
            <person name="Wu L."/>
            <person name="Ma J."/>
        </authorList>
    </citation>
    <scope>NUCLEOTIDE SEQUENCE [LARGE SCALE GENOMIC DNA]</scope>
    <source>
        <strain evidence="2">CCUG 62952</strain>
    </source>
</reference>
<evidence type="ECO:0000313" key="1">
    <source>
        <dbReference type="EMBL" id="MFD0860980.1"/>
    </source>
</evidence>
<evidence type="ECO:0008006" key="3">
    <source>
        <dbReference type="Google" id="ProtNLM"/>
    </source>
</evidence>
<dbReference type="Proteomes" id="UP001596978">
    <property type="component" value="Unassembled WGS sequence"/>
</dbReference>
<dbReference type="EMBL" id="JBHTJH010000003">
    <property type="protein sequence ID" value="MFD0860980.1"/>
    <property type="molecule type" value="Genomic_DNA"/>
</dbReference>
<proteinExistence type="predicted"/>
<sequence length="266" mass="30328">MKKRVFGLLAMVALLFCSCEIKEKIVFDKDMSGKYTTTIDMSPMMKLANENMPPSPEKESKVMDTLIVFSEMLEAYKDSIATLSIEEQQKIKRLKGFSLGMQMNESKGIFVMDISKEFQDFDQLATMADDMAEVMNVAKGQSGAGQGAPPQMDDMLKTDRVTYTFENNIFRRVDLAVVEAESEEEIEEVEEEEEDPMMAGMMQQFEDMLKGSYMTIEYTFPKKVESVSFEDAKISKDGKTVIVKADWKTLMDNDELLKDLRITLKE</sequence>
<gene>
    <name evidence="1" type="ORF">ACFQ1M_02070</name>
</gene>
<organism evidence="1 2">
    <name type="scientific">Sungkyunkwania multivorans</name>
    <dbReference type="NCBI Taxonomy" id="1173618"/>
    <lineage>
        <taxon>Bacteria</taxon>
        <taxon>Pseudomonadati</taxon>
        <taxon>Bacteroidota</taxon>
        <taxon>Flavobacteriia</taxon>
        <taxon>Flavobacteriales</taxon>
        <taxon>Flavobacteriaceae</taxon>
        <taxon>Sungkyunkwania</taxon>
    </lineage>
</organism>
<keyword evidence="2" id="KW-1185">Reference proteome</keyword>
<name>A0ABW3CU26_9FLAO</name>
<evidence type="ECO:0000313" key="2">
    <source>
        <dbReference type="Proteomes" id="UP001596978"/>
    </source>
</evidence>
<comment type="caution">
    <text evidence="1">The sequence shown here is derived from an EMBL/GenBank/DDBJ whole genome shotgun (WGS) entry which is preliminary data.</text>
</comment>
<protein>
    <recommendedName>
        <fullName evidence="3">Lipoprotein</fullName>
    </recommendedName>
</protein>
<dbReference type="RefSeq" id="WP_386403135.1">
    <property type="nucleotide sequence ID" value="NZ_JBHTJH010000003.1"/>
</dbReference>
<dbReference type="PROSITE" id="PS51257">
    <property type="entry name" value="PROKAR_LIPOPROTEIN"/>
    <property type="match status" value="1"/>
</dbReference>
<accession>A0ABW3CU26</accession>